<dbReference type="Proteomes" id="UP001154114">
    <property type="component" value="Chromosome 21"/>
</dbReference>
<feature type="signal peptide" evidence="1">
    <location>
        <begin position="1"/>
        <end position="21"/>
    </location>
</feature>
<evidence type="ECO:0008006" key="4">
    <source>
        <dbReference type="Google" id="ProtNLM"/>
    </source>
</evidence>
<evidence type="ECO:0000313" key="2">
    <source>
        <dbReference type="EMBL" id="CAD0204564.1"/>
    </source>
</evidence>
<protein>
    <recommendedName>
        <fullName evidence="4">Secreted protein</fullName>
    </recommendedName>
</protein>
<keyword evidence="3" id="KW-1185">Reference proteome</keyword>
<evidence type="ECO:0000313" key="3">
    <source>
        <dbReference type="Proteomes" id="UP001154114"/>
    </source>
</evidence>
<dbReference type="AlphaFoldDB" id="A0A9N8Q1D4"/>
<gene>
    <name evidence="2" type="ORF">CINC_LOCUS6872</name>
</gene>
<feature type="chain" id="PRO_5040167104" description="Secreted protein" evidence="1">
    <location>
        <begin position="22"/>
        <end position="142"/>
    </location>
</feature>
<name>A0A9N8Q1D4_CHRIL</name>
<keyword evidence="1" id="KW-0732">Signal</keyword>
<dbReference type="EMBL" id="LR824024">
    <property type="protein sequence ID" value="CAD0204564.1"/>
    <property type="molecule type" value="Genomic_DNA"/>
</dbReference>
<evidence type="ECO:0000256" key="1">
    <source>
        <dbReference type="SAM" id="SignalP"/>
    </source>
</evidence>
<proteinExistence type="predicted"/>
<organism evidence="2 3">
    <name type="scientific">Chrysodeixis includens</name>
    <name type="common">Soybean looper</name>
    <name type="synonym">Pseudoplusia includens</name>
    <dbReference type="NCBI Taxonomy" id="689277"/>
    <lineage>
        <taxon>Eukaryota</taxon>
        <taxon>Metazoa</taxon>
        <taxon>Ecdysozoa</taxon>
        <taxon>Arthropoda</taxon>
        <taxon>Hexapoda</taxon>
        <taxon>Insecta</taxon>
        <taxon>Pterygota</taxon>
        <taxon>Neoptera</taxon>
        <taxon>Endopterygota</taxon>
        <taxon>Lepidoptera</taxon>
        <taxon>Glossata</taxon>
        <taxon>Ditrysia</taxon>
        <taxon>Noctuoidea</taxon>
        <taxon>Noctuidae</taxon>
        <taxon>Plusiinae</taxon>
        <taxon>Chrysodeixis</taxon>
    </lineage>
</organism>
<reference evidence="2" key="1">
    <citation type="submission" date="2021-12" db="EMBL/GenBank/DDBJ databases">
        <authorList>
            <person name="King R."/>
        </authorList>
    </citation>
    <scope>NUCLEOTIDE SEQUENCE</scope>
</reference>
<sequence>MRHQAARAIALAGVIVTLAAARRGAVAEIGGESPLRPRLHREELLLTKPVQCPAFGLCVNHAHRCQHTSQKKEEAVQSIIYYRRVKRMTTPRREHDVGICWTHTDQEHHGPLLLPKQESRSHLRMLCATLANDGIPYKSFTL</sequence>
<accession>A0A9N8Q1D4</accession>